<dbReference type="Proteomes" id="UP000721236">
    <property type="component" value="Unassembled WGS sequence"/>
</dbReference>
<dbReference type="InterPro" id="IPR039420">
    <property type="entry name" value="WalR-like"/>
</dbReference>
<dbReference type="InterPro" id="IPR011006">
    <property type="entry name" value="CheY-like_superfamily"/>
</dbReference>
<dbReference type="Pfam" id="PF00486">
    <property type="entry name" value="Trans_reg_C"/>
    <property type="match status" value="1"/>
</dbReference>
<dbReference type="RefSeq" id="WP_222202923.1">
    <property type="nucleotide sequence ID" value="NZ_CAJZAH010000007.1"/>
</dbReference>
<dbReference type="Gene3D" id="3.40.50.2300">
    <property type="match status" value="1"/>
</dbReference>
<feature type="domain" description="Response regulatory" evidence="6">
    <location>
        <begin position="2"/>
        <end position="117"/>
    </location>
</feature>
<name>A0ABN7ZD01_9BURK</name>
<keyword evidence="1 4" id="KW-0597">Phosphoprotein</keyword>
<dbReference type="InterPro" id="IPR036388">
    <property type="entry name" value="WH-like_DNA-bd_sf"/>
</dbReference>
<evidence type="ECO:0000256" key="4">
    <source>
        <dbReference type="PROSITE-ProRule" id="PRU00169"/>
    </source>
</evidence>
<dbReference type="PROSITE" id="PS50110">
    <property type="entry name" value="RESPONSE_REGULATORY"/>
    <property type="match status" value="1"/>
</dbReference>
<reference evidence="8 9" key="1">
    <citation type="submission" date="2021-08" db="EMBL/GenBank/DDBJ databases">
        <authorList>
            <person name="Peeters C."/>
        </authorList>
    </citation>
    <scope>NUCLEOTIDE SEQUENCE [LARGE SCALE GENOMIC DNA]</scope>
    <source>
        <strain evidence="8 9">LMG 21510</strain>
    </source>
</reference>
<evidence type="ECO:0000259" key="6">
    <source>
        <dbReference type="PROSITE" id="PS50110"/>
    </source>
</evidence>
<dbReference type="Gene3D" id="1.10.10.10">
    <property type="entry name" value="Winged helix-like DNA-binding domain superfamily/Winged helix DNA-binding domain"/>
    <property type="match status" value="1"/>
</dbReference>
<feature type="DNA-binding region" description="OmpR/PhoB-type" evidence="5">
    <location>
        <begin position="127"/>
        <end position="226"/>
    </location>
</feature>
<dbReference type="Pfam" id="PF00072">
    <property type="entry name" value="Response_reg"/>
    <property type="match status" value="1"/>
</dbReference>
<dbReference type="SUPFAM" id="SSF52172">
    <property type="entry name" value="CheY-like"/>
    <property type="match status" value="1"/>
</dbReference>
<keyword evidence="3 5" id="KW-0238">DNA-binding</keyword>
<evidence type="ECO:0000259" key="7">
    <source>
        <dbReference type="PROSITE" id="PS51755"/>
    </source>
</evidence>
<protein>
    <submittedName>
        <fullName evidence="8">Sensory transduction protein regX3</fullName>
    </submittedName>
</protein>
<dbReference type="InterPro" id="IPR001867">
    <property type="entry name" value="OmpR/PhoB-type_DNA-bd"/>
</dbReference>
<evidence type="ECO:0000256" key="1">
    <source>
        <dbReference type="ARBA" id="ARBA00022553"/>
    </source>
</evidence>
<evidence type="ECO:0000256" key="3">
    <source>
        <dbReference type="ARBA" id="ARBA00023125"/>
    </source>
</evidence>
<keyword evidence="2" id="KW-0902">Two-component regulatory system</keyword>
<dbReference type="PANTHER" id="PTHR48111:SF40">
    <property type="entry name" value="PHOSPHATE REGULON TRANSCRIPTIONAL REGULATORY PROTEIN PHOB"/>
    <property type="match status" value="1"/>
</dbReference>
<evidence type="ECO:0000313" key="9">
    <source>
        <dbReference type="Proteomes" id="UP000721236"/>
    </source>
</evidence>
<evidence type="ECO:0000256" key="5">
    <source>
        <dbReference type="PROSITE-ProRule" id="PRU01091"/>
    </source>
</evidence>
<comment type="caution">
    <text evidence="8">The sequence shown here is derived from an EMBL/GenBank/DDBJ whole genome shotgun (WGS) entry which is preliminary data.</text>
</comment>
<evidence type="ECO:0000313" key="8">
    <source>
        <dbReference type="EMBL" id="CAG9182170.1"/>
    </source>
</evidence>
<dbReference type="CDD" id="cd00383">
    <property type="entry name" value="trans_reg_C"/>
    <property type="match status" value="1"/>
</dbReference>
<dbReference type="CDD" id="cd00156">
    <property type="entry name" value="REC"/>
    <property type="match status" value="1"/>
</dbReference>
<accession>A0ABN7ZD01</accession>
<sequence length="230" mass="25786">MKIAALEDDPTQALVLEQTLTLGGHRCIRFREGRALMQALRRESFDMLLLDWEVRGIAARDVLLWVRRTLGPRLPVMLLSGAADEGHVCGCLADGADAHVVKPLRRAEFGARVHALARRTASCALERFDLAVGAYRFATADRRAYVNGRPVSLAPKEFDLAILLFRHLGQLLLRRTMIEAVWRRQVPDGSRTLDSHLSRVRTKLALWPHNGVRLSTIYAVGNRLDVVPAR</sequence>
<dbReference type="SMART" id="SM00862">
    <property type="entry name" value="Trans_reg_C"/>
    <property type="match status" value="1"/>
</dbReference>
<gene>
    <name evidence="8" type="primary">regX3_1</name>
    <name evidence="8" type="ORF">LMG21510_04488</name>
</gene>
<dbReference type="EMBL" id="CAJZAH010000007">
    <property type="protein sequence ID" value="CAG9182170.1"/>
    <property type="molecule type" value="Genomic_DNA"/>
</dbReference>
<proteinExistence type="predicted"/>
<keyword evidence="9" id="KW-1185">Reference proteome</keyword>
<dbReference type="InterPro" id="IPR001789">
    <property type="entry name" value="Sig_transdc_resp-reg_receiver"/>
</dbReference>
<organism evidence="8 9">
    <name type="scientific">Cupriavidus respiraculi</name>
    <dbReference type="NCBI Taxonomy" id="195930"/>
    <lineage>
        <taxon>Bacteria</taxon>
        <taxon>Pseudomonadati</taxon>
        <taxon>Pseudomonadota</taxon>
        <taxon>Betaproteobacteria</taxon>
        <taxon>Burkholderiales</taxon>
        <taxon>Burkholderiaceae</taxon>
        <taxon>Cupriavidus</taxon>
    </lineage>
</organism>
<dbReference type="SMART" id="SM00448">
    <property type="entry name" value="REC"/>
    <property type="match status" value="1"/>
</dbReference>
<feature type="modified residue" description="4-aspartylphosphate" evidence="4">
    <location>
        <position position="51"/>
    </location>
</feature>
<dbReference type="PROSITE" id="PS51755">
    <property type="entry name" value="OMPR_PHOB"/>
    <property type="match status" value="1"/>
</dbReference>
<feature type="domain" description="OmpR/PhoB-type" evidence="7">
    <location>
        <begin position="127"/>
        <end position="226"/>
    </location>
</feature>
<dbReference type="PANTHER" id="PTHR48111">
    <property type="entry name" value="REGULATOR OF RPOS"/>
    <property type="match status" value="1"/>
</dbReference>
<evidence type="ECO:0000256" key="2">
    <source>
        <dbReference type="ARBA" id="ARBA00023012"/>
    </source>
</evidence>